<keyword evidence="1" id="KW-0732">Signal</keyword>
<dbReference type="PROSITE" id="PS51065">
    <property type="entry name" value="NHR"/>
    <property type="match status" value="1"/>
</dbReference>
<evidence type="ECO:0000313" key="6">
    <source>
        <dbReference type="Proteomes" id="UP000594500"/>
    </source>
</evidence>
<dbReference type="Gene3D" id="3.20.20.70">
    <property type="entry name" value="Aldolase class I"/>
    <property type="match status" value="1"/>
</dbReference>
<dbReference type="InterPro" id="IPR006573">
    <property type="entry name" value="NHR_dom"/>
</dbReference>
<dbReference type="EMBL" id="CAADJG010000002">
    <property type="protein sequence ID" value="VFS85562.1"/>
    <property type="molecule type" value="Genomic_DNA"/>
</dbReference>
<dbReference type="RefSeq" id="WP_041147369.1">
    <property type="nucleotide sequence ID" value="NZ_BJNO01000015.1"/>
</dbReference>
<dbReference type="EMBL" id="CP062916">
    <property type="protein sequence ID" value="QPF09384.1"/>
    <property type="molecule type" value="Genomic_DNA"/>
</dbReference>
<evidence type="ECO:0000256" key="1">
    <source>
        <dbReference type="SAM" id="SignalP"/>
    </source>
</evidence>
<evidence type="ECO:0000313" key="4">
    <source>
        <dbReference type="EMBL" id="VFS85562.1"/>
    </source>
</evidence>
<organism evidence="4 5">
    <name type="scientific">Raoultella terrigena</name>
    <name type="common">Klebsiella terrigena</name>
    <dbReference type="NCBI Taxonomy" id="577"/>
    <lineage>
        <taxon>Bacteria</taxon>
        <taxon>Pseudomonadati</taxon>
        <taxon>Pseudomonadota</taxon>
        <taxon>Gammaproteobacteria</taxon>
        <taxon>Enterobacterales</taxon>
        <taxon>Enterobacteriaceae</taxon>
        <taxon>Klebsiella/Raoultella group</taxon>
        <taxon>Raoultella</taxon>
    </lineage>
</organism>
<name>A0A485CLD0_RAOTE</name>
<reference evidence="4 5" key="1">
    <citation type="submission" date="2019-03" db="EMBL/GenBank/DDBJ databases">
        <authorList>
            <consortium name="Pathogen Informatics"/>
        </authorList>
    </citation>
    <scope>NUCLEOTIDE SEQUENCE [LARGE SCALE GENOMIC DNA]</scope>
    <source>
        <strain evidence="4 5">NCTC13038</strain>
    </source>
</reference>
<feature type="domain" description="NHR" evidence="2">
    <location>
        <begin position="588"/>
        <end position="629"/>
    </location>
</feature>
<feature type="signal peptide" evidence="1">
    <location>
        <begin position="1"/>
        <end position="20"/>
    </location>
</feature>
<evidence type="ECO:0000313" key="3">
    <source>
        <dbReference type="EMBL" id="QPF09384.1"/>
    </source>
</evidence>
<dbReference type="InterPro" id="IPR017853">
    <property type="entry name" value="GH"/>
</dbReference>
<feature type="chain" id="PRO_5042373428" evidence="1">
    <location>
        <begin position="21"/>
        <end position="629"/>
    </location>
</feature>
<protein>
    <submittedName>
        <fullName evidence="3">Enterotoxin</fullName>
    </submittedName>
</protein>
<dbReference type="Proteomes" id="UP000332594">
    <property type="component" value="Unassembled WGS sequence"/>
</dbReference>
<dbReference type="Proteomes" id="UP000594500">
    <property type="component" value="Chromosome"/>
</dbReference>
<proteinExistence type="predicted"/>
<dbReference type="AlphaFoldDB" id="A0A485CLD0"/>
<reference evidence="3 6" key="2">
    <citation type="submission" date="2020-10" db="EMBL/GenBank/DDBJ databases">
        <title>Resistance determinants and their genetic context in bacteria from a longitudinal study of pigs reared under conventional and antibiotic-free husbandry practices.</title>
        <authorList>
            <person name="Poulin-Laprade D."/>
            <person name="Brouard J.-S."/>
            <person name="Gagnon N."/>
            <person name="Turcotte A."/>
            <person name="Langlois A."/>
            <person name="Matte J.J."/>
            <person name="Carrillo C.D."/>
            <person name="Zaheer R."/>
            <person name="McAllister T."/>
            <person name="Topp E."/>
            <person name="Talbot G."/>
        </authorList>
    </citation>
    <scope>NUCLEOTIDE SEQUENCE [LARGE SCALE GENOMIC DNA]</scope>
    <source>
        <strain evidence="3 6">Res13-Abat-PEB01-P1-04-A</strain>
    </source>
</reference>
<dbReference type="InterPro" id="IPR013785">
    <property type="entry name" value="Aldolase_TIM"/>
</dbReference>
<gene>
    <name evidence="3" type="ORF">IMO34_02805</name>
    <name evidence="4" type="ORF">NCTC13038_05141</name>
</gene>
<sequence length="629" mass="70634">MNKALNVSLLTLFISHSTFAANYALNNDKMAFSFDDAGSALVVKDTHSSHQLSPQEPFFLTLPDESVIHTADFKIKQVEKKENALVVEYTHPDFNVTMTLNLLKGKYANIDYTIAAVGKAQNVAKITFFPTKKQSQAPYVDGAINSSPIVADTFFMLPDKPIVNTYAYEGTTNLNVELKTPILPETPVSYTTWFGTVAETSQLRRSVNLFIDAVRPRPYKPYLHYNSWMDIGFFTTYSEQDVLGRMDEWNKAFITGRGVPLDAFLLDDGWDDRTGRWLFGPAFREGFGKVKEKADSMHSSVGLWLSPWGGYNKPRDIRVSHAKEYGFETVDGKLALSGPNYFKNFNEQIARLIKNEHITSFKLDGMGNANSHIEGSPFASDFDASIALLHNMRSASPNLFINLTTGTDASPSWLFYADSIWRQGDDINLYGPGTPVQQWMTYRDAETYRSIVRKGPLFPLNSLMYHGIVSAENAYYGLEKVQTDADFADQVWSYFATGTQLQELYITPSMLNGAKWDVLAQAAKWSRENAHVLVDTHWIGGDPTALEVYGWASWNKDKAILGLRNPSDKPQSYYLNLTKDFEIPQGEATRFAMKAVYGSNATLPENYKDAVVVTLQPLQTLVFEATPVK</sequence>
<evidence type="ECO:0000259" key="2">
    <source>
        <dbReference type="PROSITE" id="PS51065"/>
    </source>
</evidence>
<dbReference type="SUPFAM" id="SSF51445">
    <property type="entry name" value="(Trans)glycosidases"/>
    <property type="match status" value="1"/>
</dbReference>
<evidence type="ECO:0000313" key="5">
    <source>
        <dbReference type="Proteomes" id="UP000332594"/>
    </source>
</evidence>
<accession>A0A485CLD0</accession>